<feature type="compositionally biased region" description="Low complexity" evidence="1">
    <location>
        <begin position="174"/>
        <end position="197"/>
    </location>
</feature>
<dbReference type="AlphaFoldDB" id="A0A391P1J2"/>
<dbReference type="InterPro" id="IPR013783">
    <property type="entry name" value="Ig-like_fold"/>
</dbReference>
<evidence type="ECO:0000313" key="5">
    <source>
        <dbReference type="Proteomes" id="UP000265643"/>
    </source>
</evidence>
<sequence length="520" mass="55342">MKRKKKIISAVLGICMLSVSLGAALPEKVLAKETQEIEITADAKAVSPVRLSLGDGQTAPKYKAGQDGISLKVKVTNKGNAAVQNVRVTPVIDNASDWPFEIGEWNYEKDLGTIEAGKDGTVSFDQLKVRQDVESKSYGLKFQVSCDDGSQEYQMEKLLYVTTTAAPKEDPAPSQDGGNSAAGSSDSNGSDAGAGADLSAMSGGDVYNSEPVATGGSASTSVPRVIVEGFRTEPGDVNAGSDFKLIIKVKNTSKSTAVSNMLFDLQAPASGTEAAAEAPAFLPASGGSSIYLEKIPANQTKEISIQLNARADLVQKPYSIDMSMKYEDGNGGQYEASSSLAIPVKQAARFEFSELQISPSSIAVGEEANITCNLYNTGRTKLYNVKAKFEGEGISGQDVFVGNVESGATGTIDGMINGDTERSMDQPCKMIVTYEDEAGNESKVEQEFNIEVTPAVDDTAMPMEEEEQSKGLPMVPILILILAVAVVIAAVVITKKKKKKRAQLEEEDLMDEVDRFTEDE</sequence>
<feature type="region of interest" description="Disordered" evidence="1">
    <location>
        <begin position="167"/>
        <end position="197"/>
    </location>
</feature>
<dbReference type="EMBL" id="BHGK01000001">
    <property type="protein sequence ID" value="GCA67884.1"/>
    <property type="molecule type" value="Genomic_DNA"/>
</dbReference>
<dbReference type="PANTHER" id="PTHR35902:SF3">
    <property type="entry name" value="NPCBM-ASSOCIATED, NEW3 DOMAIN OF ALPHA-GALACTOSIDASE"/>
    <property type="match status" value="1"/>
</dbReference>
<feature type="transmembrane region" description="Helical" evidence="2">
    <location>
        <begin position="471"/>
        <end position="493"/>
    </location>
</feature>
<keyword evidence="2" id="KW-0472">Membrane</keyword>
<evidence type="ECO:0000256" key="1">
    <source>
        <dbReference type="SAM" id="MobiDB-lite"/>
    </source>
</evidence>
<evidence type="ECO:0000256" key="2">
    <source>
        <dbReference type="SAM" id="Phobius"/>
    </source>
</evidence>
<evidence type="ECO:0000256" key="3">
    <source>
        <dbReference type="SAM" id="SignalP"/>
    </source>
</evidence>
<name>A0A391P1J2_9FIRM</name>
<dbReference type="Proteomes" id="UP000265643">
    <property type="component" value="Unassembled WGS sequence"/>
</dbReference>
<comment type="caution">
    <text evidence="4">The sequence shown here is derived from an EMBL/GenBank/DDBJ whole genome shotgun (WGS) entry which is preliminary data.</text>
</comment>
<keyword evidence="2" id="KW-1133">Transmembrane helix</keyword>
<dbReference type="Gene3D" id="2.60.40.10">
    <property type="entry name" value="Immunoglobulins"/>
    <property type="match status" value="1"/>
</dbReference>
<organism evidence="4 5">
    <name type="scientific">Mediterraneibacter butyricigenes</name>
    <dbReference type="NCBI Taxonomy" id="2316025"/>
    <lineage>
        <taxon>Bacteria</taxon>
        <taxon>Bacillati</taxon>
        <taxon>Bacillota</taxon>
        <taxon>Clostridia</taxon>
        <taxon>Lachnospirales</taxon>
        <taxon>Lachnospiraceae</taxon>
        <taxon>Mediterraneibacter</taxon>
    </lineage>
</organism>
<keyword evidence="3" id="KW-0732">Signal</keyword>
<protein>
    <recommendedName>
        <fullName evidence="6">CARDB domain-containing protein</fullName>
    </recommendedName>
</protein>
<reference evidence="5" key="1">
    <citation type="submission" date="2018-09" db="EMBL/GenBank/DDBJ databases">
        <title>Draft Genome Sequence of Mediterraneibacter sp. KCTC 15684.</title>
        <authorList>
            <person name="Kim J.S."/>
            <person name="Han K.I."/>
            <person name="Suh M.K."/>
            <person name="Lee K.C."/>
            <person name="Eom M.K."/>
            <person name="Lee J.H."/>
            <person name="Park S.H."/>
            <person name="Kang S.W."/>
            <person name="Park J.E."/>
            <person name="Oh B.S."/>
            <person name="Yu S.Y."/>
            <person name="Choi S.H."/>
            <person name="Lee D.H."/>
            <person name="Yoon H."/>
            <person name="Kim B."/>
            <person name="Yang S.J."/>
            <person name="Lee J.S."/>
        </authorList>
    </citation>
    <scope>NUCLEOTIDE SEQUENCE [LARGE SCALE GENOMIC DNA]</scope>
    <source>
        <strain evidence="5">KCTC 15684</strain>
    </source>
</reference>
<gene>
    <name evidence="4" type="ORF">KGMB01110_23200</name>
</gene>
<accession>A0A391P1J2</accession>
<feature type="signal peptide" evidence="3">
    <location>
        <begin position="1"/>
        <end position="23"/>
    </location>
</feature>
<dbReference type="PANTHER" id="PTHR35902">
    <property type="entry name" value="S-LAYER DOMAIN-LIKE PROTEIN-RELATED"/>
    <property type="match status" value="1"/>
</dbReference>
<keyword evidence="2" id="KW-0812">Transmembrane</keyword>
<evidence type="ECO:0008006" key="6">
    <source>
        <dbReference type="Google" id="ProtNLM"/>
    </source>
</evidence>
<keyword evidence="5" id="KW-1185">Reference proteome</keyword>
<feature type="chain" id="PRO_5038508914" description="CARDB domain-containing protein" evidence="3">
    <location>
        <begin position="24"/>
        <end position="520"/>
    </location>
</feature>
<evidence type="ECO:0000313" key="4">
    <source>
        <dbReference type="EMBL" id="GCA67884.1"/>
    </source>
</evidence>
<dbReference type="RefSeq" id="WP_119298503.1">
    <property type="nucleotide sequence ID" value="NZ_BHGK01000001.1"/>
</dbReference>
<proteinExistence type="predicted"/>